<dbReference type="PANTHER" id="PTHR10953">
    <property type="entry name" value="UBIQUITIN-ACTIVATING ENZYME E1"/>
    <property type="match status" value="1"/>
</dbReference>
<proteinExistence type="predicted"/>
<keyword evidence="3" id="KW-1185">Reference proteome</keyword>
<comment type="caution">
    <text evidence="2">The sequence shown here is derived from an EMBL/GenBank/DDBJ whole genome shotgun (WGS) entry which is preliminary data.</text>
</comment>
<gene>
    <name evidence="2" type="ORF">EV186_105113</name>
</gene>
<sequence>MLRPRIKNVHSPFALPDGRIVIGLMQYGVASEIDDDENHTIERLLGLMDGTRCFEDICADLARTHPGIDANSVRDVIADLTASGFVEEGAPGLPAGLTEREAARYESPRHFYAWIDPTPRSSPYEVQARLKDSSVVVLGLGGTGSAVASGLVASGVGAVHCVDFDKVEEPNLSRQLLYSEDDLGQPKLESALNRLAAMNSLVDVTGTELRVGGEDDLVELMADRDALVLCADEPNPDIMRWTNAAALRTGTPWFVSLYTGPMAVVGAYHPGATGCWECLQRQENAREYFSNNRPLFPHGRENAVVAASAMVSGQLCALEVVYYLGGLPTQVSGRVLHWNFANWDHHYFIDIPHDADCPTCGTATASTGTGGTAT</sequence>
<evidence type="ECO:0000259" key="1">
    <source>
        <dbReference type="Pfam" id="PF00899"/>
    </source>
</evidence>
<dbReference type="SUPFAM" id="SSF69572">
    <property type="entry name" value="Activating enzymes of the ubiquitin-like proteins"/>
    <property type="match status" value="1"/>
</dbReference>
<dbReference type="PANTHER" id="PTHR10953:SF102">
    <property type="entry name" value="ADENYLYLTRANSFERASE AND SULFURTRANSFERASE MOCS3"/>
    <property type="match status" value="1"/>
</dbReference>
<dbReference type="Pfam" id="PF00899">
    <property type="entry name" value="ThiF"/>
    <property type="match status" value="1"/>
</dbReference>
<dbReference type="AlphaFoldDB" id="A0A4R6S5E3"/>
<dbReference type="OrthoDB" id="9204719at2"/>
<protein>
    <submittedName>
        <fullName evidence="2">Bacteriocin biosynthesis cyclodehydratase domain-containing protein</fullName>
    </submittedName>
</protein>
<dbReference type="EMBL" id="SNXZ01000005">
    <property type="protein sequence ID" value="TDP94881.1"/>
    <property type="molecule type" value="Genomic_DNA"/>
</dbReference>
<organism evidence="2 3">
    <name type="scientific">Labedaea rhizosphaerae</name>
    <dbReference type="NCBI Taxonomy" id="598644"/>
    <lineage>
        <taxon>Bacteria</taxon>
        <taxon>Bacillati</taxon>
        <taxon>Actinomycetota</taxon>
        <taxon>Actinomycetes</taxon>
        <taxon>Pseudonocardiales</taxon>
        <taxon>Pseudonocardiaceae</taxon>
        <taxon>Labedaea</taxon>
    </lineage>
</organism>
<name>A0A4R6S5E3_LABRH</name>
<evidence type="ECO:0000313" key="2">
    <source>
        <dbReference type="EMBL" id="TDP94881.1"/>
    </source>
</evidence>
<dbReference type="GO" id="GO:0016779">
    <property type="term" value="F:nucleotidyltransferase activity"/>
    <property type="evidence" value="ECO:0007669"/>
    <property type="project" value="TreeGrafter"/>
</dbReference>
<dbReference type="InterPro" id="IPR035985">
    <property type="entry name" value="Ubiquitin-activating_enz"/>
</dbReference>
<reference evidence="2 3" key="1">
    <citation type="submission" date="2019-03" db="EMBL/GenBank/DDBJ databases">
        <title>Genomic Encyclopedia of Type Strains, Phase IV (KMG-IV): sequencing the most valuable type-strain genomes for metagenomic binning, comparative biology and taxonomic classification.</title>
        <authorList>
            <person name="Goeker M."/>
        </authorList>
    </citation>
    <scope>NUCLEOTIDE SEQUENCE [LARGE SCALE GENOMIC DNA]</scope>
    <source>
        <strain evidence="2 3">DSM 45361</strain>
    </source>
</reference>
<feature type="domain" description="THIF-type NAD/FAD binding fold" evidence="1">
    <location>
        <begin position="124"/>
        <end position="357"/>
    </location>
</feature>
<dbReference type="GO" id="GO:0008641">
    <property type="term" value="F:ubiquitin-like modifier activating enzyme activity"/>
    <property type="evidence" value="ECO:0007669"/>
    <property type="project" value="InterPro"/>
</dbReference>
<dbReference type="Gene3D" id="3.90.930.60">
    <property type="match status" value="1"/>
</dbReference>
<dbReference type="GO" id="GO:0005737">
    <property type="term" value="C:cytoplasm"/>
    <property type="evidence" value="ECO:0007669"/>
    <property type="project" value="TreeGrafter"/>
</dbReference>
<dbReference type="Gene3D" id="3.40.50.720">
    <property type="entry name" value="NAD(P)-binding Rossmann-like Domain"/>
    <property type="match status" value="1"/>
</dbReference>
<accession>A0A4R6S5E3</accession>
<evidence type="ECO:0000313" key="3">
    <source>
        <dbReference type="Proteomes" id="UP000295444"/>
    </source>
</evidence>
<dbReference type="GO" id="GO:0004792">
    <property type="term" value="F:thiosulfate-cyanide sulfurtransferase activity"/>
    <property type="evidence" value="ECO:0007669"/>
    <property type="project" value="TreeGrafter"/>
</dbReference>
<dbReference type="InterPro" id="IPR000594">
    <property type="entry name" value="ThiF_NAD_FAD-bd"/>
</dbReference>
<dbReference type="InterPro" id="IPR045886">
    <property type="entry name" value="ThiF/MoeB/HesA"/>
</dbReference>
<dbReference type="Proteomes" id="UP000295444">
    <property type="component" value="Unassembled WGS sequence"/>
</dbReference>
<dbReference type="RefSeq" id="WP_133852297.1">
    <property type="nucleotide sequence ID" value="NZ_SNXZ01000005.1"/>
</dbReference>